<organism evidence="2 3">
    <name type="scientific">Thermotalea metallivorans</name>
    <dbReference type="NCBI Taxonomy" id="520762"/>
    <lineage>
        <taxon>Bacteria</taxon>
        <taxon>Bacillati</taxon>
        <taxon>Bacillota</taxon>
        <taxon>Clostridia</taxon>
        <taxon>Peptostreptococcales</taxon>
        <taxon>Thermotaleaceae</taxon>
        <taxon>Thermotalea</taxon>
    </lineage>
</organism>
<dbReference type="STRING" id="520762.AN619_28420"/>
<sequence length="270" mass="30435">MGFRFCSLASGSSGNCQYIASEEYRILLDVGLTGKKIIQCLEGIGEEIGKIDGILVSHEHSDHIRGIGVLSRRFHIPIYANTKTWNEIKDKIGVVHEENIRVFHTGEPFAIGDIRVKAFPISHDAMEPVGFSFYHDQGKISVATDLGYVDDRIKAEIQDSDLLVLESNHDVEMLKMGKYPWYLKKRILGDKGHISNETAGNVIAEMMEANAPIRHVLLAHLSKENNFPELAYETVRGILESRKIKVGMDLNIDLTYRDRVSKVYDVCKSF</sequence>
<gene>
    <name evidence="2" type="primary">yycJ</name>
    <name evidence="2" type="ORF">AN619_28420</name>
</gene>
<dbReference type="PATRIC" id="fig|520762.4.peg.3137"/>
<dbReference type="GO" id="GO:0016787">
    <property type="term" value="F:hydrolase activity"/>
    <property type="evidence" value="ECO:0007669"/>
    <property type="project" value="UniProtKB-KW"/>
</dbReference>
<dbReference type="EMBL" id="LOEE01000072">
    <property type="protein sequence ID" value="KXG73920.1"/>
    <property type="molecule type" value="Genomic_DNA"/>
</dbReference>
<evidence type="ECO:0000259" key="1">
    <source>
        <dbReference type="SMART" id="SM00849"/>
    </source>
</evidence>
<dbReference type="PANTHER" id="PTHR47619">
    <property type="entry name" value="METALLO-HYDROLASE YYCJ-RELATED"/>
    <property type="match status" value="1"/>
</dbReference>
<dbReference type="InterPro" id="IPR001279">
    <property type="entry name" value="Metallo-B-lactamas"/>
</dbReference>
<dbReference type="Pfam" id="PF12706">
    <property type="entry name" value="Lactamase_B_2"/>
    <property type="match status" value="1"/>
</dbReference>
<dbReference type="SUPFAM" id="SSF56281">
    <property type="entry name" value="Metallo-hydrolase/oxidoreductase"/>
    <property type="match status" value="1"/>
</dbReference>
<keyword evidence="3" id="KW-1185">Reference proteome</keyword>
<dbReference type="InterPro" id="IPR052533">
    <property type="entry name" value="WalJ/YycJ-like"/>
</dbReference>
<dbReference type="Proteomes" id="UP000070456">
    <property type="component" value="Unassembled WGS sequence"/>
</dbReference>
<evidence type="ECO:0000313" key="3">
    <source>
        <dbReference type="Proteomes" id="UP000070456"/>
    </source>
</evidence>
<dbReference type="EC" id="3.-.-.-" evidence="2"/>
<dbReference type="RefSeq" id="WP_068557924.1">
    <property type="nucleotide sequence ID" value="NZ_LOEE01000072.1"/>
</dbReference>
<feature type="domain" description="Metallo-beta-lactamase" evidence="1">
    <location>
        <begin position="13"/>
        <end position="191"/>
    </location>
</feature>
<accession>A0A140L045</accession>
<comment type="caution">
    <text evidence="2">The sequence shown here is derived from an EMBL/GenBank/DDBJ whole genome shotgun (WGS) entry which is preliminary data.</text>
</comment>
<keyword evidence="2" id="KW-0378">Hydrolase</keyword>
<dbReference type="AlphaFoldDB" id="A0A140L045"/>
<reference evidence="2 3" key="1">
    <citation type="submission" date="2015-12" db="EMBL/GenBank/DDBJ databases">
        <title>Draft genome sequence of the thermoanaerobe Thermotalea metallivorans, an isolate from the runoff channel of the Great Artesian Basin, Australia.</title>
        <authorList>
            <person name="Patel B.K."/>
        </authorList>
    </citation>
    <scope>NUCLEOTIDE SEQUENCE [LARGE SCALE GENOMIC DNA]</scope>
    <source>
        <strain evidence="2 3">B2-1</strain>
    </source>
</reference>
<proteinExistence type="predicted"/>
<dbReference type="InterPro" id="IPR036866">
    <property type="entry name" value="RibonucZ/Hydroxyglut_hydro"/>
</dbReference>
<dbReference type="Gene3D" id="3.60.15.10">
    <property type="entry name" value="Ribonuclease Z/Hydroxyacylglutathione hydrolase-like"/>
    <property type="match status" value="1"/>
</dbReference>
<dbReference type="OrthoDB" id="9781189at2"/>
<dbReference type="PANTHER" id="PTHR47619:SF1">
    <property type="entry name" value="EXODEOXYRIBONUCLEASE WALJ"/>
    <property type="match status" value="1"/>
</dbReference>
<protein>
    <submittedName>
        <fullName evidence="2">Putative metallo-hydrolase YycJ</fullName>
        <ecNumber evidence="2">3.-.-.-</ecNumber>
    </submittedName>
</protein>
<dbReference type="SMART" id="SM00849">
    <property type="entry name" value="Lactamase_B"/>
    <property type="match status" value="1"/>
</dbReference>
<evidence type="ECO:0000313" key="2">
    <source>
        <dbReference type="EMBL" id="KXG73920.1"/>
    </source>
</evidence>
<name>A0A140L045_9FIRM</name>